<dbReference type="RefSeq" id="WP_091673143.1">
    <property type="nucleotide sequence ID" value="NZ_FOKG01000006.1"/>
</dbReference>
<accession>A0A1I0ZCJ6</accession>
<dbReference type="Proteomes" id="UP000243799">
    <property type="component" value="Unassembled WGS sequence"/>
</dbReference>
<evidence type="ECO:0000256" key="2">
    <source>
        <dbReference type="ARBA" id="ARBA00009425"/>
    </source>
</evidence>
<evidence type="ECO:0000313" key="11">
    <source>
        <dbReference type="Proteomes" id="UP000243799"/>
    </source>
</evidence>
<evidence type="ECO:0000256" key="3">
    <source>
        <dbReference type="ARBA" id="ARBA00022475"/>
    </source>
</evidence>
<evidence type="ECO:0000313" key="10">
    <source>
        <dbReference type="EMBL" id="SFB23364.1"/>
    </source>
</evidence>
<feature type="region of interest" description="Disordered" evidence="7">
    <location>
        <begin position="178"/>
        <end position="198"/>
    </location>
</feature>
<proteinExistence type="inferred from homology"/>
<keyword evidence="3" id="KW-1003">Cell membrane</keyword>
<feature type="transmembrane region" description="Helical" evidence="8">
    <location>
        <begin position="143"/>
        <end position="165"/>
    </location>
</feature>
<keyword evidence="6 8" id="KW-0472">Membrane</keyword>
<dbReference type="EMBL" id="FOKG01000006">
    <property type="protein sequence ID" value="SFB23364.1"/>
    <property type="molecule type" value="Genomic_DNA"/>
</dbReference>
<protein>
    <submittedName>
        <fullName evidence="10">Multicomponent Na+:H+ antiporter subunit B</fullName>
    </submittedName>
</protein>
<comment type="subcellular location">
    <subcellularLocation>
        <location evidence="1">Cell membrane</location>
        <topology evidence="1">Multi-pass membrane protein</topology>
    </subcellularLocation>
</comment>
<evidence type="ECO:0000259" key="9">
    <source>
        <dbReference type="Pfam" id="PF04039"/>
    </source>
</evidence>
<keyword evidence="4 8" id="KW-0812">Transmembrane</keyword>
<dbReference type="InterPro" id="IPR007182">
    <property type="entry name" value="MnhB"/>
</dbReference>
<evidence type="ECO:0000256" key="8">
    <source>
        <dbReference type="SAM" id="Phobius"/>
    </source>
</evidence>
<dbReference type="OrthoDB" id="3436314at2"/>
<dbReference type="InterPro" id="IPR050622">
    <property type="entry name" value="CPA3_antiporter_subunitB"/>
</dbReference>
<dbReference type="PANTHER" id="PTHR33932">
    <property type="entry name" value="NA(+)/H(+) ANTIPORTER SUBUNIT B"/>
    <property type="match status" value="1"/>
</dbReference>
<evidence type="ECO:0000256" key="5">
    <source>
        <dbReference type="ARBA" id="ARBA00022989"/>
    </source>
</evidence>
<name>A0A1I0ZCJ6_9PSEU</name>
<keyword evidence="5 8" id="KW-1133">Transmembrane helix</keyword>
<feature type="transmembrane region" description="Helical" evidence="8">
    <location>
        <begin position="98"/>
        <end position="123"/>
    </location>
</feature>
<dbReference type="Pfam" id="PF04039">
    <property type="entry name" value="MnhB"/>
    <property type="match status" value="1"/>
</dbReference>
<evidence type="ECO:0000256" key="4">
    <source>
        <dbReference type="ARBA" id="ARBA00022692"/>
    </source>
</evidence>
<organism evidence="10 11">
    <name type="scientific">Amycolatopsis marina</name>
    <dbReference type="NCBI Taxonomy" id="490629"/>
    <lineage>
        <taxon>Bacteria</taxon>
        <taxon>Bacillati</taxon>
        <taxon>Actinomycetota</taxon>
        <taxon>Actinomycetes</taxon>
        <taxon>Pseudonocardiales</taxon>
        <taxon>Pseudonocardiaceae</taxon>
        <taxon>Amycolatopsis</taxon>
    </lineage>
</organism>
<evidence type="ECO:0000256" key="1">
    <source>
        <dbReference type="ARBA" id="ARBA00004651"/>
    </source>
</evidence>
<feature type="transmembrane region" description="Helical" evidence="8">
    <location>
        <begin position="38"/>
        <end position="60"/>
    </location>
</feature>
<feature type="domain" description="Na+/H+ antiporter MnhB subunit-related protein" evidence="9">
    <location>
        <begin position="40"/>
        <end position="162"/>
    </location>
</feature>
<dbReference type="AlphaFoldDB" id="A0A1I0ZCJ6"/>
<dbReference type="GO" id="GO:0005886">
    <property type="term" value="C:plasma membrane"/>
    <property type="evidence" value="ECO:0007669"/>
    <property type="project" value="UniProtKB-SubCell"/>
</dbReference>
<dbReference type="STRING" id="490629.SAMN05216266_106315"/>
<evidence type="ECO:0000256" key="7">
    <source>
        <dbReference type="SAM" id="MobiDB-lite"/>
    </source>
</evidence>
<comment type="similarity">
    <text evidence="2">Belongs to the CPA3 antiporters (TC 2.A.63) subunit B family.</text>
</comment>
<gene>
    <name evidence="10" type="ORF">SAMN05216266_106315</name>
</gene>
<sequence length="198" mass="21200">MNQDADTPAEQGLWGQWDQPAQRWLLAGQTRHGWRRSLLLEVSIRILFPTVLVVSIYLLFAGHHDAGGGFSGGLVAGLAFVLRYVAGGSEELAAAVRISPPVVMGAGLSLAVLTALTPVAFGGPVLSSEIWTAHPPLLGELELPSSVVFDAGIYLLVTGAVLELLRTLGAGIETRELEEQVRETRRDGDQRAEEEGPR</sequence>
<reference evidence="11" key="1">
    <citation type="submission" date="2016-10" db="EMBL/GenBank/DDBJ databases">
        <authorList>
            <person name="Varghese N."/>
            <person name="Submissions S."/>
        </authorList>
    </citation>
    <scope>NUCLEOTIDE SEQUENCE [LARGE SCALE GENOMIC DNA]</scope>
    <source>
        <strain evidence="11">CGMCC 4.3568</strain>
    </source>
</reference>
<feature type="transmembrane region" description="Helical" evidence="8">
    <location>
        <begin position="66"/>
        <end position="86"/>
    </location>
</feature>
<evidence type="ECO:0000256" key="6">
    <source>
        <dbReference type="ARBA" id="ARBA00023136"/>
    </source>
</evidence>
<dbReference type="PANTHER" id="PTHR33932:SF4">
    <property type="entry name" value="NA(+)_H(+) ANTIPORTER SUBUNIT B"/>
    <property type="match status" value="1"/>
</dbReference>
<keyword evidence="11" id="KW-1185">Reference proteome</keyword>